<comment type="caution">
    <text evidence="1">The sequence shown here is derived from an EMBL/GenBank/DDBJ whole genome shotgun (WGS) entry which is preliminary data.</text>
</comment>
<gene>
    <name evidence="1" type="ORF">GWI33_013168</name>
</gene>
<dbReference type="Proteomes" id="UP000625711">
    <property type="component" value="Unassembled WGS sequence"/>
</dbReference>
<protein>
    <submittedName>
        <fullName evidence="1">Uncharacterized protein</fullName>
    </submittedName>
</protein>
<evidence type="ECO:0000313" key="1">
    <source>
        <dbReference type="EMBL" id="KAF7274154.1"/>
    </source>
</evidence>
<dbReference type="EMBL" id="JAACXV010013050">
    <property type="protein sequence ID" value="KAF7274154.1"/>
    <property type="molecule type" value="Genomic_DNA"/>
</dbReference>
<keyword evidence="2" id="KW-1185">Reference proteome</keyword>
<reference evidence="1" key="1">
    <citation type="submission" date="2020-08" db="EMBL/GenBank/DDBJ databases">
        <title>Genome sequencing and assembly of the red palm weevil Rhynchophorus ferrugineus.</title>
        <authorList>
            <person name="Dias G.B."/>
            <person name="Bergman C.M."/>
            <person name="Manee M."/>
        </authorList>
    </citation>
    <scope>NUCLEOTIDE SEQUENCE</scope>
    <source>
        <strain evidence="1">AA-2017</strain>
        <tissue evidence="1">Whole larva</tissue>
    </source>
</reference>
<organism evidence="1 2">
    <name type="scientific">Rhynchophorus ferrugineus</name>
    <name type="common">Red palm weevil</name>
    <name type="synonym">Curculio ferrugineus</name>
    <dbReference type="NCBI Taxonomy" id="354439"/>
    <lineage>
        <taxon>Eukaryota</taxon>
        <taxon>Metazoa</taxon>
        <taxon>Ecdysozoa</taxon>
        <taxon>Arthropoda</taxon>
        <taxon>Hexapoda</taxon>
        <taxon>Insecta</taxon>
        <taxon>Pterygota</taxon>
        <taxon>Neoptera</taxon>
        <taxon>Endopterygota</taxon>
        <taxon>Coleoptera</taxon>
        <taxon>Polyphaga</taxon>
        <taxon>Cucujiformia</taxon>
        <taxon>Curculionidae</taxon>
        <taxon>Dryophthorinae</taxon>
        <taxon>Rhynchophorus</taxon>
    </lineage>
</organism>
<accession>A0A834MDG9</accession>
<sequence>MYRKDASVAMATGRRGRACPSHLSRRVPMRSDFPIGIGRFKLEENPPDKRLDRSFSLFLSHPLQFPFDATTAGFRSLNGQPKTVFVRRPDRSRRCRERRDIVGADVGEVRANKRRLVIEFRPQKDDVRCVGGFLLGFLGESLQHSGH</sequence>
<dbReference type="AlphaFoldDB" id="A0A834MDG9"/>
<evidence type="ECO:0000313" key="2">
    <source>
        <dbReference type="Proteomes" id="UP000625711"/>
    </source>
</evidence>
<proteinExistence type="predicted"/>
<name>A0A834MDG9_RHYFE</name>